<dbReference type="Gene3D" id="1.10.3210.10">
    <property type="entry name" value="Hypothetical protein af1432"/>
    <property type="match status" value="1"/>
</dbReference>
<dbReference type="SUPFAM" id="SSF109604">
    <property type="entry name" value="HD-domain/PDEase-like"/>
    <property type="match status" value="1"/>
</dbReference>
<dbReference type="PROSITE" id="PS51832">
    <property type="entry name" value="HD_GYP"/>
    <property type="match status" value="1"/>
</dbReference>
<feature type="modified residue" description="4-aspartylphosphate" evidence="1">
    <location>
        <position position="61"/>
    </location>
</feature>
<dbReference type="EMBL" id="OX336137">
    <property type="protein sequence ID" value="CAI2718983.1"/>
    <property type="molecule type" value="Genomic_DNA"/>
</dbReference>
<keyword evidence="2" id="KW-0175">Coiled coil</keyword>
<feature type="domain" description="HD-GYP" evidence="4">
    <location>
        <begin position="156"/>
        <end position="353"/>
    </location>
</feature>
<accession>A0ABN8W6G9</accession>
<dbReference type="GO" id="GO:0016787">
    <property type="term" value="F:hydrolase activity"/>
    <property type="evidence" value="ECO:0007669"/>
    <property type="project" value="UniProtKB-KW"/>
</dbReference>
<evidence type="ECO:0000313" key="5">
    <source>
        <dbReference type="EMBL" id="CAI2718983.1"/>
    </source>
</evidence>
<reference evidence="5 6" key="1">
    <citation type="submission" date="2022-09" db="EMBL/GenBank/DDBJ databases">
        <authorList>
            <person name="Kop L."/>
        </authorList>
    </citation>
    <scope>NUCLEOTIDE SEQUENCE [LARGE SCALE GENOMIC DNA]</scope>
    <source>
        <strain evidence="5 6">347</strain>
    </source>
</reference>
<dbReference type="PANTHER" id="PTHR45228">
    <property type="entry name" value="CYCLIC DI-GMP PHOSPHODIESTERASE TM_0186-RELATED"/>
    <property type="match status" value="1"/>
</dbReference>
<keyword evidence="6" id="KW-1185">Reference proteome</keyword>
<sequence length="368" mass="41645">MLTEDDILDGKILIVDDEISNVKLLEQMLHQRGYSSITVCTDPHEGLKRYQEWGPDLVLLDLNMPGMDGFQFLKEIQVYEQNNTPPPILILTANNSNEVRLRALLAGAMDFITKPFNVIEALARIKNMLDVRLLHNQVQQQNQDLDKKIQERTQQLVDTRREVIQRLGRAAEYRDNETGMHVIRMSKFSALLAEANGMTPEECDLILNASPMHDIGKIGIPDRILLKPGRLTAEEWEVMKTHTTIGAEILSGSSSAMMKMAESIALTHHEKWDGSGYPSNTEGEDIPIEGRIVAICDVFDALTSDRPYKKAWTVEEAVAELEKCAGQHFDPDLVDKFKTILSQVKEIKNQYVDTPDQFPDLEKFLTNS</sequence>
<protein>
    <submittedName>
        <fullName evidence="5">Cyclic di-GMP phosphodiesterase response regulator RpfG</fullName>
        <ecNumber evidence="5">3.1.4.-</ecNumber>
    </submittedName>
</protein>
<keyword evidence="1" id="KW-0597">Phosphoprotein</keyword>
<dbReference type="PROSITE" id="PS50110">
    <property type="entry name" value="RESPONSE_REGULATORY"/>
    <property type="match status" value="1"/>
</dbReference>
<dbReference type="CDD" id="cd00077">
    <property type="entry name" value="HDc"/>
    <property type="match status" value="1"/>
</dbReference>
<dbReference type="Pfam" id="PF00072">
    <property type="entry name" value="Response_reg"/>
    <property type="match status" value="1"/>
</dbReference>
<gene>
    <name evidence="5" type="primary">rpfG</name>
    <name evidence="5" type="ORF">NSPWAT_2127</name>
</gene>
<dbReference type="Proteomes" id="UP001157733">
    <property type="component" value="Chromosome"/>
</dbReference>
<dbReference type="SMART" id="SM00471">
    <property type="entry name" value="HDc"/>
    <property type="match status" value="1"/>
</dbReference>
<dbReference type="RefSeq" id="WP_282011847.1">
    <property type="nucleotide sequence ID" value="NZ_OX336137.1"/>
</dbReference>
<dbReference type="Pfam" id="PF13487">
    <property type="entry name" value="HD_5"/>
    <property type="match status" value="1"/>
</dbReference>
<proteinExistence type="predicted"/>
<dbReference type="Gene3D" id="3.40.50.2300">
    <property type="match status" value="1"/>
</dbReference>
<evidence type="ECO:0000259" key="3">
    <source>
        <dbReference type="PROSITE" id="PS50110"/>
    </source>
</evidence>
<dbReference type="PANTHER" id="PTHR45228:SF1">
    <property type="entry name" value="CYCLIC DI-GMP PHOSPHODIESTERASE TM_0186"/>
    <property type="match status" value="1"/>
</dbReference>
<dbReference type="SUPFAM" id="SSF52172">
    <property type="entry name" value="CheY-like"/>
    <property type="match status" value="1"/>
</dbReference>
<dbReference type="InterPro" id="IPR052020">
    <property type="entry name" value="Cyclic_di-GMP/3'3'-cGAMP_PDE"/>
</dbReference>
<dbReference type="InterPro" id="IPR003607">
    <property type="entry name" value="HD/PDEase_dom"/>
</dbReference>
<evidence type="ECO:0000256" key="2">
    <source>
        <dbReference type="SAM" id="Coils"/>
    </source>
</evidence>
<evidence type="ECO:0000313" key="6">
    <source>
        <dbReference type="Proteomes" id="UP001157733"/>
    </source>
</evidence>
<evidence type="ECO:0000256" key="1">
    <source>
        <dbReference type="PROSITE-ProRule" id="PRU00169"/>
    </source>
</evidence>
<dbReference type="SMART" id="SM00448">
    <property type="entry name" value="REC"/>
    <property type="match status" value="1"/>
</dbReference>
<dbReference type="CDD" id="cd17551">
    <property type="entry name" value="REC_RpfG-like"/>
    <property type="match status" value="1"/>
</dbReference>
<organism evidence="5 6">
    <name type="scientific">Nitrospina watsonii</name>
    <dbReference type="NCBI Taxonomy" id="1323948"/>
    <lineage>
        <taxon>Bacteria</taxon>
        <taxon>Pseudomonadati</taxon>
        <taxon>Nitrospinota/Tectimicrobiota group</taxon>
        <taxon>Nitrospinota</taxon>
        <taxon>Nitrospinia</taxon>
        <taxon>Nitrospinales</taxon>
        <taxon>Nitrospinaceae</taxon>
        <taxon>Nitrospina</taxon>
    </lineage>
</organism>
<dbReference type="EC" id="3.1.4.-" evidence="5"/>
<name>A0ABN8W6G9_9BACT</name>
<feature type="domain" description="Response regulatory" evidence="3">
    <location>
        <begin position="11"/>
        <end position="129"/>
    </location>
</feature>
<dbReference type="InterPro" id="IPR011006">
    <property type="entry name" value="CheY-like_superfamily"/>
</dbReference>
<feature type="coiled-coil region" evidence="2">
    <location>
        <begin position="131"/>
        <end position="162"/>
    </location>
</feature>
<dbReference type="InterPro" id="IPR037522">
    <property type="entry name" value="HD_GYP_dom"/>
</dbReference>
<keyword evidence="5" id="KW-0378">Hydrolase</keyword>
<dbReference type="InterPro" id="IPR001789">
    <property type="entry name" value="Sig_transdc_resp-reg_receiver"/>
</dbReference>
<evidence type="ECO:0000259" key="4">
    <source>
        <dbReference type="PROSITE" id="PS51832"/>
    </source>
</evidence>